<dbReference type="InterPro" id="IPR007657">
    <property type="entry name" value="Glycosyltransferase_61"/>
</dbReference>
<keyword evidence="4" id="KW-1133">Transmembrane helix</keyword>
<dbReference type="Proteomes" id="UP000247409">
    <property type="component" value="Unassembled WGS sequence"/>
</dbReference>
<gene>
    <name evidence="6" type="ORF">BWQ96_09798</name>
</gene>
<dbReference type="PANTHER" id="PTHR20961">
    <property type="entry name" value="GLYCOSYLTRANSFERASE"/>
    <property type="match status" value="1"/>
</dbReference>
<sequence length="856" mass="96599">MRFNTTFEIDGTHALDHRPWNRPEATKPSSNAFISHIDNSEEQLVVEKAENMFRETRRPSTFAKQEGAAAFRVPLKARMPCADKFLELPRPILSTYPRRRPNSLMRRVLGLFMALSVAIGLLGCMMDRLSTELDTIESELRRRNDIMAAKERFEETSLHTPSTLGPERSSRRLAAAGIEPQIGDSHGLKQESGLWGNIKLRLWTLHKVVSILSDGTHFEISAALFKTISRVAETTLFPSMPGNNTVGRAPHPEHGTNGSPKTLFLAKAQLHDYTNANRTLFTSAGKQQGTQHDTVTETSNPMRISTHAWTGSTFSRTVSGTPTSYNLHRPAINTVNLKTPTQDAVLASLNQPSPLPRIGPNHFSTSNIDQSYPFPISVNAHKERRQNVIRSSQFADVQIASAGSLIVWELPMGRSLCRLFNVGRLRNGTLVLPTWMKKHREALAVHCGIREVFFVLDIHAKEHDKWVHGLSNVQLDDTYADRDLFSLQTPRHHMPHFLSDIIAPLVASEVLLGSGRESIPFKIISAEMPTTTNHPQIPLYDTRPILFLNIETAVEPPTNWVPSLARFFEHKRVGFELAVDELPLSKDAVGNLDRLRLFRSVMSTNINPYEPYGLFDADGKNYVFQVNGISRKPTWMTEGICKQHCKTSVTVLTREGHRALLEVDKLENKIKSRFMDHGLETEVKIVDFRDTSFDEQVKIMQETNVLIASHGAGNTNLVFMRPGGAVIEIFPFSYKAGPFDGFAKIFGMEYKTAMSAPQTEVFKTCMHRNEKNKKILQEVFEKWDRAVEQEKVSPWIHRLEFEKEFGKPGKSEGMQTRICVRQQQLKFNIDAVAQMALESAVGQINLSKMYSQQSRS</sequence>
<accession>A0A2V3IEG0</accession>
<dbReference type="AlphaFoldDB" id="A0A2V3IEG0"/>
<name>A0A2V3IEG0_9FLOR</name>
<dbReference type="PANTHER" id="PTHR20961:SF124">
    <property type="entry name" value="GLYCOSYLTRANSFERASE"/>
    <property type="match status" value="1"/>
</dbReference>
<evidence type="ECO:0000256" key="2">
    <source>
        <dbReference type="ARBA" id="ARBA00022679"/>
    </source>
</evidence>
<evidence type="ECO:0000259" key="5">
    <source>
        <dbReference type="Pfam" id="PF04577"/>
    </source>
</evidence>
<comment type="caution">
    <text evidence="6">The sequence shown here is derived from an EMBL/GenBank/DDBJ whole genome shotgun (WGS) entry which is preliminary data.</text>
</comment>
<evidence type="ECO:0000256" key="3">
    <source>
        <dbReference type="ARBA" id="ARBA00023180"/>
    </source>
</evidence>
<feature type="transmembrane region" description="Helical" evidence="4">
    <location>
        <begin position="108"/>
        <end position="129"/>
    </location>
</feature>
<protein>
    <submittedName>
        <fullName evidence="6">EGF domain-specific O-linked N-acetylglucosamine transferase</fullName>
    </submittedName>
</protein>
<dbReference type="GO" id="GO:0016757">
    <property type="term" value="F:glycosyltransferase activity"/>
    <property type="evidence" value="ECO:0007669"/>
    <property type="project" value="UniProtKB-KW"/>
</dbReference>
<evidence type="ECO:0000256" key="4">
    <source>
        <dbReference type="SAM" id="Phobius"/>
    </source>
</evidence>
<proteinExistence type="predicted"/>
<evidence type="ECO:0000313" key="7">
    <source>
        <dbReference type="Proteomes" id="UP000247409"/>
    </source>
</evidence>
<keyword evidence="3" id="KW-0325">Glycoprotein</keyword>
<evidence type="ECO:0000256" key="1">
    <source>
        <dbReference type="ARBA" id="ARBA00022676"/>
    </source>
</evidence>
<keyword evidence="2 6" id="KW-0808">Transferase</keyword>
<dbReference type="InterPro" id="IPR049625">
    <property type="entry name" value="Glyco_transf_61_cat"/>
</dbReference>
<keyword evidence="4" id="KW-0812">Transmembrane</keyword>
<dbReference type="Pfam" id="PF04577">
    <property type="entry name" value="Glyco_transf_61"/>
    <property type="match status" value="1"/>
</dbReference>
<reference evidence="6 7" key="1">
    <citation type="journal article" date="2018" name="Mol. Biol. Evol.">
        <title>Analysis of the draft genome of the red seaweed Gracilariopsis chorda provides insights into genome size evolution in Rhodophyta.</title>
        <authorList>
            <person name="Lee J."/>
            <person name="Yang E.C."/>
            <person name="Graf L."/>
            <person name="Yang J.H."/>
            <person name="Qiu H."/>
            <person name="Zel Zion U."/>
            <person name="Chan C.X."/>
            <person name="Stephens T.G."/>
            <person name="Weber A.P.M."/>
            <person name="Boo G.H."/>
            <person name="Boo S.M."/>
            <person name="Kim K.M."/>
            <person name="Shin Y."/>
            <person name="Jung M."/>
            <person name="Lee S.J."/>
            <person name="Yim H.S."/>
            <person name="Lee J.H."/>
            <person name="Bhattacharya D."/>
            <person name="Yoon H.S."/>
        </authorList>
    </citation>
    <scope>NUCLEOTIDE SEQUENCE [LARGE SCALE GENOMIC DNA]</scope>
    <source>
        <strain evidence="6 7">SKKU-2015</strain>
        <tissue evidence="6">Whole body</tissue>
    </source>
</reference>
<organism evidence="6 7">
    <name type="scientific">Gracilariopsis chorda</name>
    <dbReference type="NCBI Taxonomy" id="448386"/>
    <lineage>
        <taxon>Eukaryota</taxon>
        <taxon>Rhodophyta</taxon>
        <taxon>Florideophyceae</taxon>
        <taxon>Rhodymeniophycidae</taxon>
        <taxon>Gracilariales</taxon>
        <taxon>Gracilariaceae</taxon>
        <taxon>Gracilariopsis</taxon>
    </lineage>
</organism>
<evidence type="ECO:0000313" key="6">
    <source>
        <dbReference type="EMBL" id="PXF40475.1"/>
    </source>
</evidence>
<feature type="domain" description="Glycosyltransferase 61 catalytic" evidence="5">
    <location>
        <begin position="594"/>
        <end position="727"/>
    </location>
</feature>
<keyword evidence="1" id="KW-0328">Glycosyltransferase</keyword>
<keyword evidence="4" id="KW-0472">Membrane</keyword>
<dbReference type="OrthoDB" id="4247at2759"/>
<dbReference type="EMBL" id="NBIV01000290">
    <property type="protein sequence ID" value="PXF40475.1"/>
    <property type="molecule type" value="Genomic_DNA"/>
</dbReference>
<keyword evidence="7" id="KW-1185">Reference proteome</keyword>